<dbReference type="Ensembl" id="ENSCCET00000040092.1">
    <property type="protein sequence ID" value="ENSCCEP00000027030.1"/>
    <property type="gene ID" value="ENSCCEG00000023634.1"/>
</dbReference>
<reference evidence="2" key="1">
    <citation type="submission" date="2025-08" db="UniProtKB">
        <authorList>
            <consortium name="Ensembl"/>
        </authorList>
    </citation>
    <scope>IDENTIFICATION</scope>
</reference>
<proteinExistence type="predicted"/>
<keyword evidence="3" id="KW-1185">Reference proteome</keyword>
<keyword evidence="1" id="KW-0732">Signal</keyword>
<name>A0A8C0ZKA3_CYACU</name>
<evidence type="ECO:0000313" key="3">
    <source>
        <dbReference type="Proteomes" id="UP000694410"/>
    </source>
</evidence>
<dbReference type="AlphaFoldDB" id="A0A8C0ZKA3"/>
<feature type="signal peptide" evidence="1">
    <location>
        <begin position="1"/>
        <end position="26"/>
    </location>
</feature>
<dbReference type="Proteomes" id="UP000694410">
    <property type="component" value="Unplaced"/>
</dbReference>
<evidence type="ECO:0000256" key="1">
    <source>
        <dbReference type="SAM" id="SignalP"/>
    </source>
</evidence>
<accession>A0A8C0ZKA3</accession>
<evidence type="ECO:0000313" key="2">
    <source>
        <dbReference type="Ensembl" id="ENSCCEP00000027030.1"/>
    </source>
</evidence>
<organism evidence="2 3">
    <name type="scientific">Cyanistes caeruleus</name>
    <name type="common">Eurasian blue tit</name>
    <name type="synonym">Parus caeruleus</name>
    <dbReference type="NCBI Taxonomy" id="156563"/>
    <lineage>
        <taxon>Eukaryota</taxon>
        <taxon>Metazoa</taxon>
        <taxon>Chordata</taxon>
        <taxon>Craniata</taxon>
        <taxon>Vertebrata</taxon>
        <taxon>Euteleostomi</taxon>
        <taxon>Archelosauria</taxon>
        <taxon>Archosauria</taxon>
        <taxon>Dinosauria</taxon>
        <taxon>Saurischia</taxon>
        <taxon>Theropoda</taxon>
        <taxon>Coelurosauria</taxon>
        <taxon>Aves</taxon>
        <taxon>Neognathae</taxon>
        <taxon>Neoaves</taxon>
        <taxon>Telluraves</taxon>
        <taxon>Australaves</taxon>
        <taxon>Passeriformes</taxon>
        <taxon>Paridae</taxon>
        <taxon>Cyanistes</taxon>
    </lineage>
</organism>
<protein>
    <submittedName>
        <fullName evidence="2">Uncharacterized protein</fullName>
    </submittedName>
</protein>
<feature type="chain" id="PRO_5034727149" evidence="1">
    <location>
        <begin position="27"/>
        <end position="130"/>
    </location>
</feature>
<sequence length="130" mass="14181">WGRGRGSLSLQVWGLFLLSAFPAYDSMQGWALPTSCSCDRQMSSAQKVPRDGDGDVVVLTPHRCPMGIWGLLPGLMVVGSPEDVSQVKQLLNTPWVPGMEIGLCPSLSAHRVVITITRTFCSHTMRQKSP</sequence>
<reference evidence="2" key="2">
    <citation type="submission" date="2025-09" db="UniProtKB">
        <authorList>
            <consortium name="Ensembl"/>
        </authorList>
    </citation>
    <scope>IDENTIFICATION</scope>
</reference>